<reference evidence="2 3" key="1">
    <citation type="journal article" date="2018" name="Nat. Ecol. Evol.">
        <title>Shark genomes provide insights into elasmobranch evolution and the origin of vertebrates.</title>
        <authorList>
            <person name="Hara Y"/>
            <person name="Yamaguchi K"/>
            <person name="Onimaru K"/>
            <person name="Kadota M"/>
            <person name="Koyanagi M"/>
            <person name="Keeley SD"/>
            <person name="Tatsumi K"/>
            <person name="Tanaka K"/>
            <person name="Motone F"/>
            <person name="Kageyama Y"/>
            <person name="Nozu R"/>
            <person name="Adachi N"/>
            <person name="Nishimura O"/>
            <person name="Nakagawa R"/>
            <person name="Tanegashima C"/>
            <person name="Kiyatake I"/>
            <person name="Matsumoto R"/>
            <person name="Murakumo K"/>
            <person name="Nishida K"/>
            <person name="Terakita A"/>
            <person name="Kuratani S"/>
            <person name="Sato K"/>
            <person name="Hyodo S Kuraku.S."/>
        </authorList>
    </citation>
    <scope>NUCLEOTIDE SEQUENCE [LARGE SCALE GENOMIC DNA]</scope>
</reference>
<comment type="caution">
    <text evidence="2">The sequence shown here is derived from an EMBL/GenBank/DDBJ whole genome shotgun (WGS) entry which is preliminary data.</text>
</comment>
<gene>
    <name evidence="2" type="ORF">scyTo_0013431</name>
</gene>
<keyword evidence="3" id="KW-1185">Reference proteome</keyword>
<dbReference type="AlphaFoldDB" id="A0A401NWI6"/>
<protein>
    <submittedName>
        <fullName evidence="2">Uncharacterized protein</fullName>
    </submittedName>
</protein>
<accession>A0A401NWI6</accession>
<sequence>MTLKDELWQKERKGEEKHEDDSVWRHFAIENQWRINDKEKKKIDTSTSSKGCQEGCLRTEVIASFEEKVCK</sequence>
<evidence type="ECO:0000313" key="3">
    <source>
        <dbReference type="Proteomes" id="UP000288216"/>
    </source>
</evidence>
<dbReference type="EMBL" id="BFAA01006857">
    <property type="protein sequence ID" value="GCB65229.1"/>
    <property type="molecule type" value="Genomic_DNA"/>
</dbReference>
<dbReference type="Proteomes" id="UP000288216">
    <property type="component" value="Unassembled WGS sequence"/>
</dbReference>
<evidence type="ECO:0000313" key="2">
    <source>
        <dbReference type="EMBL" id="GCB65229.1"/>
    </source>
</evidence>
<proteinExistence type="predicted"/>
<feature type="region of interest" description="Disordered" evidence="1">
    <location>
        <begin position="1"/>
        <end position="21"/>
    </location>
</feature>
<organism evidence="2 3">
    <name type="scientific">Scyliorhinus torazame</name>
    <name type="common">Cloudy catshark</name>
    <name type="synonym">Catulus torazame</name>
    <dbReference type="NCBI Taxonomy" id="75743"/>
    <lineage>
        <taxon>Eukaryota</taxon>
        <taxon>Metazoa</taxon>
        <taxon>Chordata</taxon>
        <taxon>Craniata</taxon>
        <taxon>Vertebrata</taxon>
        <taxon>Chondrichthyes</taxon>
        <taxon>Elasmobranchii</taxon>
        <taxon>Galeomorphii</taxon>
        <taxon>Galeoidea</taxon>
        <taxon>Carcharhiniformes</taxon>
        <taxon>Scyliorhinidae</taxon>
        <taxon>Scyliorhinus</taxon>
    </lineage>
</organism>
<name>A0A401NWI6_SCYTO</name>
<evidence type="ECO:0000256" key="1">
    <source>
        <dbReference type="SAM" id="MobiDB-lite"/>
    </source>
</evidence>